<evidence type="ECO:0000313" key="2">
    <source>
        <dbReference type="EMBL" id="AGL00999.1"/>
    </source>
</evidence>
<name>R4KEK8_9FIRM</name>
<protein>
    <submittedName>
        <fullName evidence="2">Looped-hinge helix DNA binding domain, AbrB family</fullName>
    </submittedName>
</protein>
<evidence type="ECO:0000259" key="1">
    <source>
        <dbReference type="SMART" id="SM00966"/>
    </source>
</evidence>
<dbReference type="EMBL" id="CP003273">
    <property type="protein sequence ID" value="AGL00999.1"/>
    <property type="molecule type" value="Genomic_DNA"/>
</dbReference>
<dbReference type="SMART" id="SM00966">
    <property type="entry name" value="SpoVT_AbrB"/>
    <property type="match status" value="1"/>
</dbReference>
<evidence type="ECO:0000313" key="3">
    <source>
        <dbReference type="Proteomes" id="UP000013520"/>
    </source>
</evidence>
<dbReference type="HOGENOM" id="CLU_158484_7_0_9"/>
<dbReference type="InterPro" id="IPR037914">
    <property type="entry name" value="SpoVT-AbrB_sf"/>
</dbReference>
<dbReference type="RefSeq" id="WP_006522795.1">
    <property type="nucleotide sequence ID" value="NC_021184.1"/>
</dbReference>
<dbReference type="AlphaFoldDB" id="R4KEK8"/>
<dbReference type="InterPro" id="IPR007159">
    <property type="entry name" value="SpoVT-AbrB_dom"/>
</dbReference>
<dbReference type="SUPFAM" id="SSF89447">
    <property type="entry name" value="AbrB/MazE/MraZ-like"/>
    <property type="match status" value="1"/>
</dbReference>
<dbReference type="eggNOG" id="COG2336">
    <property type="taxonomic scope" value="Bacteria"/>
</dbReference>
<dbReference type="Gene3D" id="2.10.260.10">
    <property type="match status" value="1"/>
</dbReference>
<accession>R4KEK8</accession>
<dbReference type="OrthoDB" id="199763at2"/>
<dbReference type="KEGG" id="dgi:Desgi_1514"/>
<dbReference type="Pfam" id="PF04014">
    <property type="entry name" value="MazE_antitoxin"/>
    <property type="match status" value="1"/>
</dbReference>
<dbReference type="STRING" id="767817.Desgi_1514"/>
<reference evidence="2 3" key="1">
    <citation type="submission" date="2012-01" db="EMBL/GenBank/DDBJ databases">
        <title>Complete sequence of Desulfotomaculum gibsoniae DSM 7213.</title>
        <authorList>
            <consortium name="US DOE Joint Genome Institute"/>
            <person name="Lucas S."/>
            <person name="Han J."/>
            <person name="Lapidus A."/>
            <person name="Cheng J.-F."/>
            <person name="Goodwin L."/>
            <person name="Pitluck S."/>
            <person name="Peters L."/>
            <person name="Ovchinnikova G."/>
            <person name="Teshima H."/>
            <person name="Detter J.C."/>
            <person name="Han C."/>
            <person name="Tapia R."/>
            <person name="Land M."/>
            <person name="Hauser L."/>
            <person name="Kyrpides N."/>
            <person name="Ivanova N."/>
            <person name="Pagani I."/>
            <person name="Parshina S."/>
            <person name="Plugge C."/>
            <person name="Muyzer G."/>
            <person name="Kuever J."/>
            <person name="Ivanova A."/>
            <person name="Nazina T."/>
            <person name="Klenk H.-P."/>
            <person name="Brambilla E."/>
            <person name="Spring S."/>
            <person name="Stams A.F."/>
            <person name="Woyke T."/>
        </authorList>
    </citation>
    <scope>NUCLEOTIDE SEQUENCE [LARGE SCALE GENOMIC DNA]</scope>
    <source>
        <strain evidence="2 3">DSM 7213</strain>
    </source>
</reference>
<dbReference type="GO" id="GO:0003677">
    <property type="term" value="F:DNA binding"/>
    <property type="evidence" value="ECO:0007669"/>
    <property type="project" value="InterPro"/>
</dbReference>
<organism evidence="2 3">
    <name type="scientific">Desulfoscipio gibsoniae DSM 7213</name>
    <dbReference type="NCBI Taxonomy" id="767817"/>
    <lineage>
        <taxon>Bacteria</taxon>
        <taxon>Bacillati</taxon>
        <taxon>Bacillota</taxon>
        <taxon>Clostridia</taxon>
        <taxon>Eubacteriales</taxon>
        <taxon>Desulfallaceae</taxon>
        <taxon>Desulfoscipio</taxon>
    </lineage>
</organism>
<feature type="domain" description="SpoVT-AbrB" evidence="1">
    <location>
        <begin position="3"/>
        <end position="48"/>
    </location>
</feature>
<dbReference type="Proteomes" id="UP000013520">
    <property type="component" value="Chromosome"/>
</dbReference>
<sequence length="118" mass="13798">MITELRKKSQITIPRELVSKLGLREGDKLEIIEKDGVIQIMPVVVYPKKYLDELKEEITDIKTKIKSGDQPVFDNVDDLFKQLDSEDIVQQRQNEPTEHRKLHCCQRRDFSINTRACS</sequence>
<dbReference type="NCBIfam" id="TIGR01439">
    <property type="entry name" value="lp_hng_hel_AbrB"/>
    <property type="match status" value="1"/>
</dbReference>
<keyword evidence="3" id="KW-1185">Reference proteome</keyword>
<proteinExistence type="predicted"/>
<gene>
    <name evidence="2" type="ORF">Desgi_1514</name>
</gene>